<evidence type="ECO:0000256" key="1">
    <source>
        <dbReference type="SAM" id="MobiDB-lite"/>
    </source>
</evidence>
<feature type="domain" description="DUF908" evidence="2">
    <location>
        <begin position="183"/>
        <end position="373"/>
    </location>
</feature>
<feature type="region of interest" description="Disordered" evidence="1">
    <location>
        <begin position="189"/>
        <end position="223"/>
    </location>
</feature>
<feature type="domain" description="DUF913" evidence="3">
    <location>
        <begin position="467"/>
        <end position="519"/>
    </location>
</feature>
<evidence type="ECO:0000313" key="5">
    <source>
        <dbReference type="Proteomes" id="UP000054845"/>
    </source>
</evidence>
<organism evidence="4 5">
    <name type="scientific">Ceraceosorus bombacis</name>
    <dbReference type="NCBI Taxonomy" id="401625"/>
    <lineage>
        <taxon>Eukaryota</taxon>
        <taxon>Fungi</taxon>
        <taxon>Dikarya</taxon>
        <taxon>Basidiomycota</taxon>
        <taxon>Ustilaginomycotina</taxon>
        <taxon>Exobasidiomycetes</taxon>
        <taxon>Ceraceosorales</taxon>
        <taxon>Ceraceosoraceae</taxon>
        <taxon>Ceraceosorus</taxon>
    </lineage>
</organism>
<accession>A0A0P1BFW2</accession>
<feature type="compositionally biased region" description="Low complexity" evidence="1">
    <location>
        <begin position="712"/>
        <end position="724"/>
    </location>
</feature>
<dbReference type="EMBL" id="CCYA01000240">
    <property type="protein sequence ID" value="CEH14319.1"/>
    <property type="molecule type" value="Genomic_DNA"/>
</dbReference>
<evidence type="ECO:0000313" key="4">
    <source>
        <dbReference type="EMBL" id="CEH14319.1"/>
    </source>
</evidence>
<dbReference type="OrthoDB" id="8068875at2759"/>
<reference evidence="4 5" key="1">
    <citation type="submission" date="2014-09" db="EMBL/GenBank/DDBJ databases">
        <authorList>
            <person name="Magalhaes I.L.F."/>
            <person name="Oliveira U."/>
            <person name="Santos F.R."/>
            <person name="Vidigal T.H.D.A."/>
            <person name="Brescovit A.D."/>
            <person name="Santos A.J."/>
        </authorList>
    </citation>
    <scope>NUCLEOTIDE SEQUENCE [LARGE SCALE GENOMIC DNA]</scope>
</reference>
<feature type="compositionally biased region" description="Basic and acidic residues" evidence="1">
    <location>
        <begin position="512"/>
        <end position="527"/>
    </location>
</feature>
<dbReference type="Proteomes" id="UP000054845">
    <property type="component" value="Unassembled WGS sequence"/>
</dbReference>
<dbReference type="InterPro" id="IPR010314">
    <property type="entry name" value="E3_Ub_ligase_DUF913"/>
</dbReference>
<name>A0A0P1BFW2_9BASI</name>
<dbReference type="Pfam" id="PF06025">
    <property type="entry name" value="DUF913"/>
    <property type="match status" value="1"/>
</dbReference>
<evidence type="ECO:0000259" key="3">
    <source>
        <dbReference type="Pfam" id="PF06025"/>
    </source>
</evidence>
<dbReference type="Pfam" id="PF06012">
    <property type="entry name" value="DUF908"/>
    <property type="match status" value="2"/>
</dbReference>
<feature type="region of interest" description="Disordered" evidence="1">
    <location>
        <begin position="508"/>
        <end position="527"/>
    </location>
</feature>
<feature type="region of interest" description="Disordered" evidence="1">
    <location>
        <begin position="712"/>
        <end position="767"/>
    </location>
</feature>
<feature type="compositionally biased region" description="Polar residues" evidence="1">
    <location>
        <begin position="745"/>
        <end position="755"/>
    </location>
</feature>
<dbReference type="AlphaFoldDB" id="A0A0P1BFW2"/>
<sequence>MKITKAPKRLAEANDAVKTLLLQISAATDDELPPILDGISEWCWPRGDLHYWTATLNRFDDILAETCADYDLSHLQINDFTPNRKRLLVSVLRFSRLLLENCTNRKLYNSFEHLNVLLATPDVDVLEATLRLILRPAQQYSSQGGGRRAEFAISPERLNALAVTWAPREHGPTASASAASGLSFVPAPVFPTTPTPAGRPRGQSPPAPSARSQPSQEAPRDSQNEGLVAVDLGNLMHTARRLVDVLADAVEKYSIPSEDHFELLQKVRLAMGVKDAALRRQLLVCRLLAVAIYAHTTPESTASTQLFLYEPDIVQRLARVVDPSSRVGTVIQSGAFYALDALGRYRGKVNDVLTAVNASANHGILLHVLRDLVGILSTGDEAQPDDRLIDALFGFVSFVTDLVGILSTGDEAQPDDRLIDALFGFVSFVTSTVVGSNMVVSAGLLPLLIKLVEKTSTRAYMLQRTVTRAVGLIDSVLYAYQPSFGLFCAARGLDVFVARIESEVEEDVEDYAEGKPPQDKSTGADHPDNLYGHFLKQDGLSRLLALYRLPCLPYDFVNSVANDSLVTLIRFIVEISPHTVLNAALEHVKSCLLEAHEAGLLQATSRDARTSSALLELAKPSDEESAKAANLKFRLLVNLNAATHLLADIAPTFGYSGSKLPTTLFTTLNSASSLLATKPVSIEQLGDLQRVAAWENVQLKAATASVTSADIATASSSSQSKAPSDPTPSPRAEDTANDNAMVIGNSDQSSTTARLPTSVLPKKSSSDCDPYHSNVVALRHLSSSLPSSIVSFFLETSRSGQLLVLARL</sequence>
<feature type="domain" description="DUF908" evidence="2">
    <location>
        <begin position="85"/>
        <end position="171"/>
    </location>
</feature>
<evidence type="ECO:0000259" key="2">
    <source>
        <dbReference type="Pfam" id="PF06012"/>
    </source>
</evidence>
<dbReference type="STRING" id="401625.A0A0P1BFW2"/>
<dbReference type="InterPro" id="IPR010309">
    <property type="entry name" value="E3_Ub_ligase_DUF908"/>
</dbReference>
<proteinExistence type="predicted"/>
<keyword evidence="5" id="KW-1185">Reference proteome</keyword>
<protein>
    <submittedName>
        <fullName evidence="4">E3 ubiquitin-protein ligase/Putative upstream regulatory element binding protein</fullName>
    </submittedName>
</protein>